<protein>
    <submittedName>
        <fullName evidence="1">Uncharacterized protein</fullName>
    </submittedName>
</protein>
<name>A0ACC0V9G3_9HYPO</name>
<proteinExistence type="predicted"/>
<evidence type="ECO:0000313" key="1">
    <source>
        <dbReference type="EMBL" id="KAI9903024.1"/>
    </source>
</evidence>
<gene>
    <name evidence="1" type="ORF">N3K66_002376</name>
</gene>
<accession>A0ACC0V9G3</accession>
<organism evidence="1 2">
    <name type="scientific">Trichothecium roseum</name>
    <dbReference type="NCBI Taxonomy" id="47278"/>
    <lineage>
        <taxon>Eukaryota</taxon>
        <taxon>Fungi</taxon>
        <taxon>Dikarya</taxon>
        <taxon>Ascomycota</taxon>
        <taxon>Pezizomycotina</taxon>
        <taxon>Sordariomycetes</taxon>
        <taxon>Hypocreomycetidae</taxon>
        <taxon>Hypocreales</taxon>
        <taxon>Hypocreales incertae sedis</taxon>
        <taxon>Trichothecium</taxon>
    </lineage>
</organism>
<reference evidence="1" key="1">
    <citation type="submission" date="2022-10" db="EMBL/GenBank/DDBJ databases">
        <title>Complete Genome of Trichothecium roseum strain YXFP-22015, a Plant Pathogen Isolated from Citrus.</title>
        <authorList>
            <person name="Wang Y."/>
            <person name="Zhu L."/>
        </authorList>
    </citation>
    <scope>NUCLEOTIDE SEQUENCE</scope>
    <source>
        <strain evidence="1">YXFP-22015</strain>
    </source>
</reference>
<keyword evidence="2" id="KW-1185">Reference proteome</keyword>
<dbReference type="EMBL" id="CM047941">
    <property type="protein sequence ID" value="KAI9903024.1"/>
    <property type="molecule type" value="Genomic_DNA"/>
</dbReference>
<dbReference type="Proteomes" id="UP001163324">
    <property type="component" value="Chromosome 2"/>
</dbReference>
<comment type="caution">
    <text evidence="1">The sequence shown here is derived from an EMBL/GenBank/DDBJ whole genome shotgun (WGS) entry which is preliminary data.</text>
</comment>
<sequence>MSSRLPTLAPRLPGNPPPTAEKTYSKEHTEAEWESKRELIKQLYVGESRKLSETMSILETKHGFAATEQMYKKRLKKWNIRKRTYRKSQPSSIASSSPAVSSAVTDPDSEDADIEDIPRETLTPGATWEIQSRGNALTVTPSSIQTYRHLEMVLDSVSSWSQNKLESRSPSTDPMSKYLANTNAPPIQDSRTMYRTFELVFDLWNRGKGNLAGMAARKGFYALEFVLAEDHPDLVWHVLDTIYDMVKTDHLQLLSLFLQHANALASRLLPVEHPLFRILHQLSICDYTTNLGREHICHLLRQAWLRNVELLGQQVGSLAPRHLWLYEQLIWDGRTRLRSHSGLQKLRAEMEAALANLSRTEDGSMEGSLSRSDKLRVEALMLEFTQMDLKDSEGAGQLVRALLEHSDNPSLTNARFQAYGHKMLARLYEKNNDLESAEKNYKAAIAKRECAHGNDSNLRVVRDMWVLAAHYGKTGREEDAKAVVADALGRAEQYLNDIPG</sequence>
<evidence type="ECO:0000313" key="2">
    <source>
        <dbReference type="Proteomes" id="UP001163324"/>
    </source>
</evidence>